<keyword evidence="2" id="KW-1133">Transmembrane helix</keyword>
<feature type="transmembrane region" description="Helical" evidence="2">
    <location>
        <begin position="70"/>
        <end position="94"/>
    </location>
</feature>
<evidence type="ECO:0000256" key="1">
    <source>
        <dbReference type="ARBA" id="ARBA00022801"/>
    </source>
</evidence>
<comment type="caution">
    <text evidence="4">The sequence shown here is derived from an EMBL/GenBank/DDBJ whole genome shotgun (WGS) entry which is preliminary data.</text>
</comment>
<evidence type="ECO:0000256" key="2">
    <source>
        <dbReference type="SAM" id="Phobius"/>
    </source>
</evidence>
<proteinExistence type="predicted"/>
<keyword evidence="2" id="KW-0472">Membrane</keyword>
<evidence type="ECO:0000313" key="4">
    <source>
        <dbReference type="EMBL" id="NMN94038.1"/>
    </source>
</evidence>
<dbReference type="Gene3D" id="3.40.50.1820">
    <property type="entry name" value="alpha/beta hydrolase"/>
    <property type="match status" value="1"/>
</dbReference>
<feature type="domain" description="BD-FAE-like" evidence="3">
    <location>
        <begin position="154"/>
        <end position="356"/>
    </location>
</feature>
<name>A0A848K9C2_9NOCA</name>
<keyword evidence="2" id="KW-0812">Transmembrane</keyword>
<dbReference type="InterPro" id="IPR049492">
    <property type="entry name" value="BD-FAE-like_dom"/>
</dbReference>
<reference evidence="4 5" key="2">
    <citation type="submission" date="2020-06" db="EMBL/GenBank/DDBJ databases">
        <title>Antribacter stalactiti gen. nov., sp. nov., a new member of the family Nacardiaceae isolated from a cave.</title>
        <authorList>
            <person name="Kim I.S."/>
        </authorList>
    </citation>
    <scope>NUCLEOTIDE SEQUENCE [LARGE SCALE GENOMIC DNA]</scope>
    <source>
        <strain evidence="4 5">YC2-7</strain>
    </source>
</reference>
<dbReference type="PANTHER" id="PTHR48081">
    <property type="entry name" value="AB HYDROLASE SUPERFAMILY PROTEIN C4A8.06C"/>
    <property type="match status" value="1"/>
</dbReference>
<evidence type="ECO:0000313" key="5">
    <source>
        <dbReference type="Proteomes" id="UP000535543"/>
    </source>
</evidence>
<keyword evidence="1 4" id="KW-0378">Hydrolase</keyword>
<dbReference type="InterPro" id="IPR029058">
    <property type="entry name" value="AB_hydrolase_fold"/>
</dbReference>
<accession>A0A848K9C2</accession>
<protein>
    <submittedName>
        <fullName evidence="4">Alpha/beta hydrolase</fullName>
    </submittedName>
</protein>
<evidence type="ECO:0000259" key="3">
    <source>
        <dbReference type="Pfam" id="PF20434"/>
    </source>
</evidence>
<sequence length="418" mass="44496">MTEKFMLRQATGLALAANAVRPLPGMPASVPVMFAGWLTAELAPHLLAATVADSAVTVIRHGVRDRSTKVGLAAAGLSAVGLGAVIAAGVGAAVEVEGALAAALGADYRVGLPAWTLEPAVQWQRIGYPFRPKRPDVVRLRNVAYAEGGKRFRLDLFHRKDIPTNAPILLNIHGGGWVTSNKDHQALPLMFEMAARGWVCASMNYPLAPKAKWPEQLVAAKRAIAWLRENAGTYGAAPEFVAITGGSSGGHVATMTALTANDPSLQPGFESADTTVSACVPHYAPMDIAGETDIRNVRLRVKSRIMPMVFGRDPDGYRAASPYARAHVDAPPFFVVHGTNDSLIPVAEARAFVDKLRSVSRNPVAYAELRGGQHAFDVFPSIRSAHVVAGVARFLEWARADAGYAGSTTEQLRPANFA</sequence>
<dbReference type="Pfam" id="PF20434">
    <property type="entry name" value="BD-FAE"/>
    <property type="match status" value="1"/>
</dbReference>
<dbReference type="RefSeq" id="WP_169584716.1">
    <property type="nucleotide sequence ID" value="NZ_VCQU01000001.1"/>
</dbReference>
<dbReference type="InterPro" id="IPR050300">
    <property type="entry name" value="GDXG_lipolytic_enzyme"/>
</dbReference>
<dbReference type="Proteomes" id="UP000535543">
    <property type="component" value="Unassembled WGS sequence"/>
</dbReference>
<organism evidence="4 5">
    <name type="scientific">Antrihabitans stalactiti</name>
    <dbReference type="NCBI Taxonomy" id="2584121"/>
    <lineage>
        <taxon>Bacteria</taxon>
        <taxon>Bacillati</taxon>
        <taxon>Actinomycetota</taxon>
        <taxon>Actinomycetes</taxon>
        <taxon>Mycobacteriales</taxon>
        <taxon>Nocardiaceae</taxon>
        <taxon>Antrihabitans</taxon>
    </lineage>
</organism>
<dbReference type="EMBL" id="VCQU01000001">
    <property type="protein sequence ID" value="NMN94038.1"/>
    <property type="molecule type" value="Genomic_DNA"/>
</dbReference>
<dbReference type="PANTHER" id="PTHR48081:SF33">
    <property type="entry name" value="KYNURENINE FORMAMIDASE"/>
    <property type="match status" value="1"/>
</dbReference>
<dbReference type="SUPFAM" id="SSF53474">
    <property type="entry name" value="alpha/beta-Hydrolases"/>
    <property type="match status" value="1"/>
</dbReference>
<dbReference type="AlphaFoldDB" id="A0A848K9C2"/>
<dbReference type="GO" id="GO:0016787">
    <property type="term" value="F:hydrolase activity"/>
    <property type="evidence" value="ECO:0007669"/>
    <property type="project" value="UniProtKB-KW"/>
</dbReference>
<gene>
    <name evidence="4" type="ORF">FGL95_03185</name>
</gene>
<keyword evidence="5" id="KW-1185">Reference proteome</keyword>
<reference evidence="4 5" key="1">
    <citation type="submission" date="2019-05" db="EMBL/GenBank/DDBJ databases">
        <authorList>
            <person name="Lee S.D."/>
        </authorList>
    </citation>
    <scope>NUCLEOTIDE SEQUENCE [LARGE SCALE GENOMIC DNA]</scope>
    <source>
        <strain evidence="4 5">YC2-7</strain>
    </source>
</reference>